<dbReference type="EMBL" id="WHOB01000020">
    <property type="protein sequence ID" value="NOU78713.1"/>
    <property type="molecule type" value="Genomic_DNA"/>
</dbReference>
<proteinExistence type="predicted"/>
<sequence length="391" mass="44010">MKRVLHQSLHLAISASILLAFAAPLTAHAAEEIIYYDSYISKTSGVQLYSAGQVGGNQFVDAVIARQADGTYAKWQEPFHYFRNYGGDDLKLTGTDDPEQSYVYDTRSQSILRKTAYTLSPDGLWGYLERSRYLLMPNSPMGSGYVGKYHDYYLKNMKTGAVSVYYSTQRYYSAYWLNQHTLLESGYNEAAKQNVISTYDPSTGERHELLKGSMYNRNFSKGIIYYVKNEPQRLPWVYNLKSGTSRLITDYSELETLFPASPSSRPEAALPRDTVLKDLPVIEIPVSMTYEYSVSLDGQNADVSTVFSREGQDWIPVKPLAAAFGWSIESEDRGRLNDPSAGYSFEITSASKSVKLTPANSFNSGNRLYISQAQLKQLGYNTIVITPYLQQ</sequence>
<evidence type="ECO:0000313" key="2">
    <source>
        <dbReference type="EMBL" id="NOU78713.1"/>
    </source>
</evidence>
<dbReference type="Proteomes" id="UP000596857">
    <property type="component" value="Unassembled WGS sequence"/>
</dbReference>
<keyword evidence="1" id="KW-0732">Signal</keyword>
<reference evidence="2 3" key="1">
    <citation type="submission" date="2019-10" db="EMBL/GenBank/DDBJ databases">
        <title>Description of Paenibacillus terricola sp. nov.</title>
        <authorList>
            <person name="Carlier A."/>
            <person name="Qi S."/>
        </authorList>
    </citation>
    <scope>NUCLEOTIDE SEQUENCE [LARGE SCALE GENOMIC DNA]</scope>
    <source>
        <strain evidence="2 3">LMG 31459</strain>
    </source>
</reference>
<evidence type="ECO:0000256" key="1">
    <source>
        <dbReference type="SAM" id="SignalP"/>
    </source>
</evidence>
<protein>
    <recommendedName>
        <fullName evidence="4">Copper amine oxidase-like N-terminal domain-containing protein</fullName>
    </recommendedName>
</protein>
<evidence type="ECO:0008006" key="4">
    <source>
        <dbReference type="Google" id="ProtNLM"/>
    </source>
</evidence>
<comment type="caution">
    <text evidence="2">The sequence shown here is derived from an EMBL/GenBank/DDBJ whole genome shotgun (WGS) entry which is preliminary data.</text>
</comment>
<gene>
    <name evidence="2" type="ORF">GC101_07430</name>
</gene>
<organism evidence="2 3">
    <name type="scientific">Paenibacillus phytohabitans</name>
    <dbReference type="NCBI Taxonomy" id="2654978"/>
    <lineage>
        <taxon>Bacteria</taxon>
        <taxon>Bacillati</taxon>
        <taxon>Bacillota</taxon>
        <taxon>Bacilli</taxon>
        <taxon>Bacillales</taxon>
        <taxon>Paenibacillaceae</taxon>
        <taxon>Paenibacillus</taxon>
    </lineage>
</organism>
<name>A0ABX1YFN4_9BACL</name>
<dbReference type="RefSeq" id="WP_171716714.1">
    <property type="nucleotide sequence ID" value="NZ_WHOB01000020.1"/>
</dbReference>
<keyword evidence="3" id="KW-1185">Reference proteome</keyword>
<evidence type="ECO:0000313" key="3">
    <source>
        <dbReference type="Proteomes" id="UP000596857"/>
    </source>
</evidence>
<feature type="chain" id="PRO_5046561330" description="Copper amine oxidase-like N-terminal domain-containing protein" evidence="1">
    <location>
        <begin position="30"/>
        <end position="391"/>
    </location>
</feature>
<accession>A0ABX1YFN4</accession>
<feature type="signal peptide" evidence="1">
    <location>
        <begin position="1"/>
        <end position="29"/>
    </location>
</feature>